<dbReference type="Proteomes" id="UP001151760">
    <property type="component" value="Unassembled WGS sequence"/>
</dbReference>
<reference evidence="1" key="2">
    <citation type="submission" date="2022-01" db="EMBL/GenBank/DDBJ databases">
        <authorList>
            <person name="Yamashiro T."/>
            <person name="Shiraishi A."/>
            <person name="Satake H."/>
            <person name="Nakayama K."/>
        </authorList>
    </citation>
    <scope>NUCLEOTIDE SEQUENCE</scope>
</reference>
<reference evidence="1" key="1">
    <citation type="journal article" date="2022" name="Int. J. Mol. Sci.">
        <title>Draft Genome of Tanacetum Coccineum: Genomic Comparison of Closely Related Tanacetum-Family Plants.</title>
        <authorList>
            <person name="Yamashiro T."/>
            <person name="Shiraishi A."/>
            <person name="Nakayama K."/>
            <person name="Satake H."/>
        </authorList>
    </citation>
    <scope>NUCLEOTIDE SEQUENCE</scope>
</reference>
<evidence type="ECO:0000313" key="2">
    <source>
        <dbReference type="Proteomes" id="UP001151760"/>
    </source>
</evidence>
<organism evidence="1 2">
    <name type="scientific">Tanacetum coccineum</name>
    <dbReference type="NCBI Taxonomy" id="301880"/>
    <lineage>
        <taxon>Eukaryota</taxon>
        <taxon>Viridiplantae</taxon>
        <taxon>Streptophyta</taxon>
        <taxon>Embryophyta</taxon>
        <taxon>Tracheophyta</taxon>
        <taxon>Spermatophyta</taxon>
        <taxon>Magnoliopsida</taxon>
        <taxon>eudicotyledons</taxon>
        <taxon>Gunneridae</taxon>
        <taxon>Pentapetalae</taxon>
        <taxon>asterids</taxon>
        <taxon>campanulids</taxon>
        <taxon>Asterales</taxon>
        <taxon>Asteraceae</taxon>
        <taxon>Asteroideae</taxon>
        <taxon>Anthemideae</taxon>
        <taxon>Anthemidinae</taxon>
        <taxon>Tanacetum</taxon>
    </lineage>
</organism>
<name>A0ABQ5BDX6_9ASTR</name>
<evidence type="ECO:0000313" key="1">
    <source>
        <dbReference type="EMBL" id="GJT13056.1"/>
    </source>
</evidence>
<dbReference type="EMBL" id="BQNB010013198">
    <property type="protein sequence ID" value="GJT13056.1"/>
    <property type="molecule type" value="Genomic_DNA"/>
</dbReference>
<gene>
    <name evidence="1" type="ORF">Tco_0860098</name>
</gene>
<keyword evidence="2" id="KW-1185">Reference proteome</keyword>
<comment type="caution">
    <text evidence="1">The sequence shown here is derived from an EMBL/GenBank/DDBJ whole genome shotgun (WGS) entry which is preliminary data.</text>
</comment>
<protein>
    <submittedName>
        <fullName evidence="1">Uncharacterized protein</fullName>
    </submittedName>
</protein>
<accession>A0ABQ5BDX6</accession>
<sequence>MPGSFSAADPFWGCYRKGLKNGKDSMYGLKGEEKDALPQIGTQTTGQYISIEYSQDDIWKSVHCHRRLKANLLTSHFRDVDIGKGGSLLQASRSLKPKKHY</sequence>
<proteinExistence type="predicted"/>